<name>A0AAX6E9D2_IRIPA</name>
<reference evidence="1" key="1">
    <citation type="journal article" date="2023" name="GigaByte">
        <title>Genome assembly of the bearded iris, Iris pallida Lam.</title>
        <authorList>
            <person name="Bruccoleri R.E."/>
            <person name="Oakeley E.J."/>
            <person name="Faust A.M.E."/>
            <person name="Altorfer M."/>
            <person name="Dessus-Babus S."/>
            <person name="Burckhardt D."/>
            <person name="Oertli M."/>
            <person name="Naumann U."/>
            <person name="Petersen F."/>
            <person name="Wong J."/>
        </authorList>
    </citation>
    <scope>NUCLEOTIDE SEQUENCE</scope>
    <source>
        <strain evidence="1">GSM-AAB239-AS_SAM_17_03QT</strain>
    </source>
</reference>
<gene>
    <name evidence="1" type="ORF">M6B38_200095</name>
</gene>
<dbReference type="AlphaFoldDB" id="A0AAX6E9D2"/>
<dbReference type="PANTHER" id="PTHR33874">
    <property type="entry name" value="RING FINGER PROTEIN"/>
    <property type="match status" value="1"/>
</dbReference>
<protein>
    <submittedName>
        <fullName evidence="1">Uncharacterized protein</fullName>
    </submittedName>
</protein>
<evidence type="ECO:0000313" key="1">
    <source>
        <dbReference type="EMBL" id="KAJ6800605.1"/>
    </source>
</evidence>
<comment type="caution">
    <text evidence="1">The sequence shown here is derived from an EMBL/GenBank/DDBJ whole genome shotgun (WGS) entry which is preliminary data.</text>
</comment>
<dbReference type="PANTHER" id="PTHR33874:SF4">
    <property type="entry name" value="EXPRESSED PROTEIN"/>
    <property type="match status" value="1"/>
</dbReference>
<dbReference type="EMBL" id="JANAVB010038617">
    <property type="protein sequence ID" value="KAJ6800605.1"/>
    <property type="molecule type" value="Genomic_DNA"/>
</dbReference>
<sequence>MVGHAVPLEVVKTVVEIAEVAWTALEHRRESKHVVAGEEEISQLRSENLRLREILEENLQILLKTIQSRSLSEVDGDCPPDIYERLQAVVDSSGFLTKLDSLNQESNVVTNVRYPSIEAKDLKGIDFSVGAQNWESGQGAWITKDMLPEELEEASGLDGENYVLVSEENVVDGIAEFIAKCIHENPKSKVLKPEELRRMVTGVLGGIRDKSKLKYVWEAGKIVYALSSLGICIAGLYQGRAVVKAAALGVHAASKVVVRAL</sequence>
<proteinExistence type="predicted"/>
<evidence type="ECO:0000313" key="2">
    <source>
        <dbReference type="Proteomes" id="UP001140949"/>
    </source>
</evidence>
<organism evidence="1 2">
    <name type="scientific">Iris pallida</name>
    <name type="common">Sweet iris</name>
    <dbReference type="NCBI Taxonomy" id="29817"/>
    <lineage>
        <taxon>Eukaryota</taxon>
        <taxon>Viridiplantae</taxon>
        <taxon>Streptophyta</taxon>
        <taxon>Embryophyta</taxon>
        <taxon>Tracheophyta</taxon>
        <taxon>Spermatophyta</taxon>
        <taxon>Magnoliopsida</taxon>
        <taxon>Liliopsida</taxon>
        <taxon>Asparagales</taxon>
        <taxon>Iridaceae</taxon>
        <taxon>Iridoideae</taxon>
        <taxon>Irideae</taxon>
        <taxon>Iris</taxon>
    </lineage>
</organism>
<accession>A0AAX6E9D2</accession>
<keyword evidence="2" id="KW-1185">Reference proteome</keyword>
<reference evidence="1" key="2">
    <citation type="submission" date="2023-04" db="EMBL/GenBank/DDBJ databases">
        <authorList>
            <person name="Bruccoleri R.E."/>
            <person name="Oakeley E.J."/>
            <person name="Faust A.-M."/>
            <person name="Dessus-Babus S."/>
            <person name="Altorfer M."/>
            <person name="Burckhardt D."/>
            <person name="Oertli M."/>
            <person name="Naumann U."/>
            <person name="Petersen F."/>
            <person name="Wong J."/>
        </authorList>
    </citation>
    <scope>NUCLEOTIDE SEQUENCE</scope>
    <source>
        <strain evidence="1">GSM-AAB239-AS_SAM_17_03QT</strain>
        <tissue evidence="1">Leaf</tissue>
    </source>
</reference>
<dbReference type="Proteomes" id="UP001140949">
    <property type="component" value="Unassembled WGS sequence"/>
</dbReference>